<dbReference type="Proteomes" id="UP001279734">
    <property type="component" value="Unassembled WGS sequence"/>
</dbReference>
<reference evidence="1" key="1">
    <citation type="submission" date="2023-05" db="EMBL/GenBank/DDBJ databases">
        <title>Nepenthes gracilis genome sequencing.</title>
        <authorList>
            <person name="Fukushima K."/>
        </authorList>
    </citation>
    <scope>NUCLEOTIDE SEQUENCE</scope>
    <source>
        <strain evidence="1">SING2019-196</strain>
    </source>
</reference>
<sequence length="222" mass="24639">MPVVLGGLSPPSMLFPHLIYRLRRVLMISSSPFKGIGRRPLLSFKITLWLLMIALMELSWKALNLTLRADVPLLAWPLLIPGRYLARKVNPLPPFYISILSLVVLVESQSLDEVSTPVQNPKSPVCYALECSEDEPRLSGKSLAPFPASSGFCASRKLVETPISDKLSEPLLPARSHAPHPVDPACDNFVNWVELSLSKAIFRGAHMSECFPDFPIESLRRG</sequence>
<accession>A0AAD3XMJ2</accession>
<evidence type="ECO:0000313" key="2">
    <source>
        <dbReference type="Proteomes" id="UP001279734"/>
    </source>
</evidence>
<gene>
    <name evidence="1" type="ORF">Nepgr_011710</name>
</gene>
<dbReference type="AlphaFoldDB" id="A0AAD3XMJ2"/>
<dbReference type="EMBL" id="BSYO01000009">
    <property type="protein sequence ID" value="GMH09869.1"/>
    <property type="molecule type" value="Genomic_DNA"/>
</dbReference>
<proteinExistence type="predicted"/>
<evidence type="ECO:0000313" key="1">
    <source>
        <dbReference type="EMBL" id="GMH09869.1"/>
    </source>
</evidence>
<organism evidence="1 2">
    <name type="scientific">Nepenthes gracilis</name>
    <name type="common">Slender pitcher plant</name>
    <dbReference type="NCBI Taxonomy" id="150966"/>
    <lineage>
        <taxon>Eukaryota</taxon>
        <taxon>Viridiplantae</taxon>
        <taxon>Streptophyta</taxon>
        <taxon>Embryophyta</taxon>
        <taxon>Tracheophyta</taxon>
        <taxon>Spermatophyta</taxon>
        <taxon>Magnoliopsida</taxon>
        <taxon>eudicotyledons</taxon>
        <taxon>Gunneridae</taxon>
        <taxon>Pentapetalae</taxon>
        <taxon>Caryophyllales</taxon>
        <taxon>Nepenthaceae</taxon>
        <taxon>Nepenthes</taxon>
    </lineage>
</organism>
<comment type="caution">
    <text evidence="1">The sequence shown here is derived from an EMBL/GenBank/DDBJ whole genome shotgun (WGS) entry which is preliminary data.</text>
</comment>
<keyword evidence="2" id="KW-1185">Reference proteome</keyword>
<protein>
    <submittedName>
        <fullName evidence="1">Uncharacterized protein</fullName>
    </submittedName>
</protein>
<name>A0AAD3XMJ2_NEPGR</name>